<dbReference type="Gene3D" id="1.20.5.1930">
    <property type="match status" value="1"/>
</dbReference>
<feature type="domain" description="DUF5931" evidence="6">
    <location>
        <begin position="7"/>
        <end position="173"/>
    </location>
</feature>
<dbReference type="InterPro" id="IPR045975">
    <property type="entry name" value="DUF5931"/>
</dbReference>
<keyword evidence="4" id="KW-0472">Membrane</keyword>
<proteinExistence type="predicted"/>
<keyword evidence="7" id="KW-0067">ATP-binding</keyword>
<gene>
    <name evidence="7" type="ORF">ABW18_17870</name>
</gene>
<feature type="transmembrane region" description="Helical" evidence="4">
    <location>
        <begin position="109"/>
        <end position="135"/>
    </location>
</feature>
<evidence type="ECO:0000256" key="2">
    <source>
        <dbReference type="ARBA" id="ARBA00022777"/>
    </source>
</evidence>
<evidence type="ECO:0000259" key="5">
    <source>
        <dbReference type="Pfam" id="PF02518"/>
    </source>
</evidence>
<dbReference type="InterPro" id="IPR036890">
    <property type="entry name" value="HATPase_C_sf"/>
</dbReference>
<evidence type="ECO:0000256" key="4">
    <source>
        <dbReference type="SAM" id="Phobius"/>
    </source>
</evidence>
<evidence type="ECO:0000313" key="8">
    <source>
        <dbReference type="Proteomes" id="UP000037247"/>
    </source>
</evidence>
<dbReference type="PANTHER" id="PTHR24421">
    <property type="entry name" value="NITRATE/NITRITE SENSOR PROTEIN NARX-RELATED"/>
    <property type="match status" value="1"/>
</dbReference>
<dbReference type="SUPFAM" id="SSF55874">
    <property type="entry name" value="ATPase domain of HSP90 chaperone/DNA topoisomerase II/histidine kinase"/>
    <property type="match status" value="1"/>
</dbReference>
<dbReference type="PANTHER" id="PTHR24421:SF61">
    <property type="entry name" value="OXYGEN SENSOR HISTIDINE KINASE NREB"/>
    <property type="match status" value="1"/>
</dbReference>
<keyword evidence="1" id="KW-0808">Transferase</keyword>
<protein>
    <submittedName>
        <fullName evidence="7">ATP-binding protein</fullName>
    </submittedName>
</protein>
<keyword evidence="7" id="KW-0547">Nucleotide-binding</keyword>
<keyword evidence="2" id="KW-0418">Kinase</keyword>
<dbReference type="Pfam" id="PF02518">
    <property type="entry name" value="HATPase_c"/>
    <property type="match status" value="1"/>
</dbReference>
<keyword evidence="8" id="KW-1185">Reference proteome</keyword>
<accession>A0ABR5I8F5</accession>
<name>A0ABR5I8F5_9ACTN</name>
<dbReference type="InterPro" id="IPR050482">
    <property type="entry name" value="Sensor_HK_TwoCompSys"/>
</dbReference>
<feature type="domain" description="Histidine kinase/HSP90-like ATPase" evidence="5">
    <location>
        <begin position="279"/>
        <end position="373"/>
    </location>
</feature>
<dbReference type="EMBL" id="LDTZ01000021">
    <property type="protein sequence ID" value="KNA89900.1"/>
    <property type="molecule type" value="Genomic_DNA"/>
</dbReference>
<dbReference type="RefSeq" id="WP_049700349.1">
    <property type="nucleotide sequence ID" value="NZ_JAQDQF010000007.1"/>
</dbReference>
<feature type="transmembrane region" description="Helical" evidence="4">
    <location>
        <begin position="67"/>
        <end position="88"/>
    </location>
</feature>
<keyword evidence="3" id="KW-0902">Two-component regulatory system</keyword>
<dbReference type="Pfam" id="PF19354">
    <property type="entry name" value="DUF5931"/>
    <property type="match status" value="1"/>
</dbReference>
<organism evidence="7 8">
    <name type="scientific">Gordonia jacobaea</name>
    <dbReference type="NCBI Taxonomy" id="122202"/>
    <lineage>
        <taxon>Bacteria</taxon>
        <taxon>Bacillati</taxon>
        <taxon>Actinomycetota</taxon>
        <taxon>Actinomycetes</taxon>
        <taxon>Mycobacteriales</taxon>
        <taxon>Gordoniaceae</taxon>
        <taxon>Gordonia</taxon>
    </lineage>
</organism>
<dbReference type="GO" id="GO:0005524">
    <property type="term" value="F:ATP binding"/>
    <property type="evidence" value="ECO:0007669"/>
    <property type="project" value="UniProtKB-KW"/>
</dbReference>
<evidence type="ECO:0000259" key="6">
    <source>
        <dbReference type="Pfam" id="PF19354"/>
    </source>
</evidence>
<feature type="transmembrane region" description="Helical" evidence="4">
    <location>
        <begin position="147"/>
        <end position="164"/>
    </location>
</feature>
<feature type="transmembrane region" description="Helical" evidence="4">
    <location>
        <begin position="12"/>
        <end position="30"/>
    </location>
</feature>
<comment type="caution">
    <text evidence="7">The sequence shown here is derived from an EMBL/GenBank/DDBJ whole genome shotgun (WGS) entry which is preliminary data.</text>
</comment>
<dbReference type="Gene3D" id="3.30.565.10">
    <property type="entry name" value="Histidine kinase-like ATPase, C-terminal domain"/>
    <property type="match status" value="1"/>
</dbReference>
<reference evidence="7 8" key="1">
    <citation type="submission" date="2015-05" db="EMBL/GenBank/DDBJ databases">
        <title>Draft genome sequence of the bacterium Gordonia jacobaea a new member of the Gordonia genus.</title>
        <authorList>
            <person name="Jimenez-Galisteo G."/>
            <person name="Dominguez A."/>
            <person name="Munoz E."/>
            <person name="Vinas M."/>
        </authorList>
    </citation>
    <scope>NUCLEOTIDE SEQUENCE [LARGE SCALE GENOMIC DNA]</scope>
    <source>
        <strain evidence="8">mv1</strain>
    </source>
</reference>
<sequence>MRSDPVTPLWRGAQVLRLLSYLYALGFRIAIDDDLLHPGVTWVLFGLLTAWTVACGIAYYVGFGRNWYWVGAELVIACALMLSTSYVASESWALNNQTWPTTLWATNSVISAALLGGPIVGLVAGLVVGGTSAFVKGWLDLNFGRNATILVMMASGVAVGLAAVNARRAQAELAAAARVAAAATERERLSREVHDGVLQVLSFISKRGREIGGPTAQLADLAATQEVALRRLISDVDVGGESTCGTADLTALLRAAGGDAAAVSAPADPVIIDATTAREISAAVINALDNVTHHAGAGARAYVLLEDLDDTVVVSVRDDGVGIAAGRLDEARRAGRLGVAQSIVARIESLGGTAILDSDEGIGTEWELTVPVTREKR</sequence>
<keyword evidence="4" id="KW-0812">Transmembrane</keyword>
<keyword evidence="4" id="KW-1133">Transmembrane helix</keyword>
<evidence type="ECO:0000313" key="7">
    <source>
        <dbReference type="EMBL" id="KNA89900.1"/>
    </source>
</evidence>
<dbReference type="NCBIfam" id="NF047322">
    <property type="entry name" value="HK_morpho_MacS"/>
    <property type="match status" value="1"/>
</dbReference>
<dbReference type="Proteomes" id="UP000037247">
    <property type="component" value="Unassembled WGS sequence"/>
</dbReference>
<evidence type="ECO:0000256" key="3">
    <source>
        <dbReference type="ARBA" id="ARBA00023012"/>
    </source>
</evidence>
<dbReference type="InterPro" id="IPR003594">
    <property type="entry name" value="HATPase_dom"/>
</dbReference>
<evidence type="ECO:0000256" key="1">
    <source>
        <dbReference type="ARBA" id="ARBA00022679"/>
    </source>
</evidence>
<feature type="transmembrane region" description="Helical" evidence="4">
    <location>
        <begin position="42"/>
        <end position="61"/>
    </location>
</feature>